<dbReference type="Proteomes" id="UP000316855">
    <property type="component" value="Chromosome"/>
</dbReference>
<dbReference type="EMBL" id="CP036343">
    <property type="protein sequence ID" value="QDT88598.1"/>
    <property type="molecule type" value="Genomic_DNA"/>
</dbReference>
<protein>
    <submittedName>
        <fullName evidence="1">Uncharacterized protein</fullName>
    </submittedName>
</protein>
<proteinExistence type="predicted"/>
<organism evidence="1 2">
    <name type="scientific">Gimesia algae</name>
    <dbReference type="NCBI Taxonomy" id="2527971"/>
    <lineage>
        <taxon>Bacteria</taxon>
        <taxon>Pseudomonadati</taxon>
        <taxon>Planctomycetota</taxon>
        <taxon>Planctomycetia</taxon>
        <taxon>Planctomycetales</taxon>
        <taxon>Planctomycetaceae</taxon>
        <taxon>Gimesia</taxon>
    </lineage>
</organism>
<reference evidence="1 2" key="1">
    <citation type="submission" date="2019-02" db="EMBL/GenBank/DDBJ databases">
        <title>Deep-cultivation of Planctomycetes and their phenomic and genomic characterization uncovers novel biology.</title>
        <authorList>
            <person name="Wiegand S."/>
            <person name="Jogler M."/>
            <person name="Boedeker C."/>
            <person name="Pinto D."/>
            <person name="Vollmers J."/>
            <person name="Rivas-Marin E."/>
            <person name="Kohn T."/>
            <person name="Peeters S.H."/>
            <person name="Heuer A."/>
            <person name="Rast P."/>
            <person name="Oberbeckmann S."/>
            <person name="Bunk B."/>
            <person name="Jeske O."/>
            <person name="Meyerdierks A."/>
            <person name="Storesund J.E."/>
            <person name="Kallscheuer N."/>
            <person name="Luecker S."/>
            <person name="Lage O.M."/>
            <person name="Pohl T."/>
            <person name="Merkel B.J."/>
            <person name="Hornburger P."/>
            <person name="Mueller R.-W."/>
            <person name="Bruemmer F."/>
            <person name="Labrenz M."/>
            <person name="Spormann A.M."/>
            <person name="Op den Camp H."/>
            <person name="Overmann J."/>
            <person name="Amann R."/>
            <person name="Jetten M.S.M."/>
            <person name="Mascher T."/>
            <person name="Medema M.H."/>
            <person name="Devos D.P."/>
            <person name="Kaster A.-K."/>
            <person name="Ovreas L."/>
            <person name="Rohde M."/>
            <person name="Galperin M.Y."/>
            <person name="Jogler C."/>
        </authorList>
    </citation>
    <scope>NUCLEOTIDE SEQUENCE [LARGE SCALE GENOMIC DNA]</scope>
    <source>
        <strain evidence="1 2">Pan161</strain>
    </source>
</reference>
<evidence type="ECO:0000313" key="1">
    <source>
        <dbReference type="EMBL" id="QDT88598.1"/>
    </source>
</evidence>
<dbReference type="AlphaFoldDB" id="A0A517V6H6"/>
<evidence type="ECO:0000313" key="2">
    <source>
        <dbReference type="Proteomes" id="UP000316855"/>
    </source>
</evidence>
<accession>A0A517V6H6</accession>
<dbReference type="RefSeq" id="WP_145223765.1">
    <property type="nucleotide sequence ID" value="NZ_CP036343.1"/>
</dbReference>
<dbReference type="KEGG" id="gax:Pan161_02160"/>
<name>A0A517V6H6_9PLAN</name>
<sequence>MTRLSPPKKTACEQIIRQVEKNFPELQVVQSKISQALCNPESGELSGMVSKWFDEGCHKIDLDRVRHELDMSGIRTVDIAKELNVSATTVWRRLERGTGTASQWDSMLAIFREELTSFTPATPDEKFVGGYCFAISTLRKKIAKALGLRAPRPIESREFCFLWHAIQNDAWVKTIDSGNDTLLDHVSRQIHQAVLTSFPSDKSAKLLSVAEIKQVHFDWYSSYMIIICCKIPRSNRGTFFN</sequence>
<gene>
    <name evidence="1" type="ORF">Pan161_02160</name>
</gene>
<keyword evidence="2" id="KW-1185">Reference proteome</keyword>